<accession>A0A5B2XP95</accession>
<dbReference type="Gene3D" id="2.60.40.10">
    <property type="entry name" value="Immunoglobulins"/>
    <property type="match status" value="1"/>
</dbReference>
<evidence type="ECO:0000313" key="6">
    <source>
        <dbReference type="EMBL" id="KAA2265738.1"/>
    </source>
</evidence>
<keyword evidence="4" id="KW-0812">Transmembrane</keyword>
<comment type="subcellular location">
    <subcellularLocation>
        <location evidence="1">Secreted</location>
    </subcellularLocation>
</comment>
<gene>
    <name evidence="6" type="ORF">F0L68_03985</name>
</gene>
<keyword evidence="7" id="KW-1185">Reference proteome</keyword>
<dbReference type="InterPro" id="IPR033764">
    <property type="entry name" value="Sdr_B"/>
</dbReference>
<dbReference type="SUPFAM" id="SSF117074">
    <property type="entry name" value="Hypothetical protein PA1324"/>
    <property type="match status" value="1"/>
</dbReference>
<evidence type="ECO:0000313" key="7">
    <source>
        <dbReference type="Proteomes" id="UP000323454"/>
    </source>
</evidence>
<dbReference type="Proteomes" id="UP000323454">
    <property type="component" value="Unassembled WGS sequence"/>
</dbReference>
<evidence type="ECO:0000256" key="2">
    <source>
        <dbReference type="ARBA" id="ARBA00022525"/>
    </source>
</evidence>
<proteinExistence type="predicted"/>
<comment type="caution">
    <text evidence="6">The sequence shown here is derived from an EMBL/GenBank/DDBJ whole genome shotgun (WGS) entry which is preliminary data.</text>
</comment>
<organism evidence="6 7">
    <name type="scientific">Solihabitans fulvus</name>
    <dbReference type="NCBI Taxonomy" id="1892852"/>
    <lineage>
        <taxon>Bacteria</taxon>
        <taxon>Bacillati</taxon>
        <taxon>Actinomycetota</taxon>
        <taxon>Actinomycetes</taxon>
        <taxon>Pseudonocardiales</taxon>
        <taxon>Pseudonocardiaceae</taxon>
        <taxon>Solihabitans</taxon>
    </lineage>
</organism>
<dbReference type="AlphaFoldDB" id="A0A5B2XP95"/>
<dbReference type="InterPro" id="IPR013783">
    <property type="entry name" value="Ig-like_fold"/>
</dbReference>
<keyword evidence="2" id="KW-0964">Secreted</keyword>
<dbReference type="GO" id="GO:0005576">
    <property type="term" value="C:extracellular region"/>
    <property type="evidence" value="ECO:0007669"/>
    <property type="project" value="UniProtKB-SubCell"/>
</dbReference>
<evidence type="ECO:0000256" key="1">
    <source>
        <dbReference type="ARBA" id="ARBA00004613"/>
    </source>
</evidence>
<feature type="transmembrane region" description="Helical" evidence="4">
    <location>
        <begin position="31"/>
        <end position="53"/>
    </location>
</feature>
<keyword evidence="4" id="KW-0472">Membrane</keyword>
<dbReference type="OrthoDB" id="3169091at2"/>
<reference evidence="6 7" key="1">
    <citation type="submission" date="2019-09" db="EMBL/GenBank/DDBJ databases">
        <title>Goodfellowia gen. nov., a new genus of the Pseudonocardineae related to Actinoalloteichus, containing Goodfellowia coeruleoviolacea gen. nov., comb. nov. gen. nov., comb. nov.</title>
        <authorList>
            <person name="Labeda D."/>
        </authorList>
    </citation>
    <scope>NUCLEOTIDE SEQUENCE [LARGE SCALE GENOMIC DNA]</scope>
    <source>
        <strain evidence="6 7">AN110305</strain>
    </source>
</reference>
<keyword evidence="3" id="KW-0732">Signal</keyword>
<keyword evidence="4" id="KW-1133">Transmembrane helix</keyword>
<reference evidence="6 7" key="2">
    <citation type="submission" date="2019-09" db="EMBL/GenBank/DDBJ databases">
        <authorList>
            <person name="Jin C."/>
        </authorList>
    </citation>
    <scope>NUCLEOTIDE SEQUENCE [LARGE SCALE GENOMIC DNA]</scope>
    <source>
        <strain evidence="6 7">AN110305</strain>
    </source>
</reference>
<evidence type="ECO:0000259" key="5">
    <source>
        <dbReference type="Pfam" id="PF17210"/>
    </source>
</evidence>
<dbReference type="RefSeq" id="WP_149848023.1">
    <property type="nucleotide sequence ID" value="NZ_VUOB01000005.1"/>
</dbReference>
<protein>
    <recommendedName>
        <fullName evidence="5">SD-repeat containing protein B domain-containing protein</fullName>
    </recommendedName>
</protein>
<sequence length="306" mass="32084">MRLERPLDVDLIDTVSRGGNMRLLGHKAVRTSALVVATAIAFGAPIVTAGAAFADTPANGSICGTVWKDLNGNGRRDAGEPGMADLLSINNGPGYTYVNSDDNGNYCFTGLASGTYQVQANDLVFSDLGFTLKWSADGDHHRDSRFDPATGQATVTLTQGEDGSVTQVKGFDAGYVDAHGDQAASKLVVNHGDPDIKVGQVFDVEAASKSLGNIYDQLFTTVQVPDGLRIVSATAGCDELVSDHRAFVSTCVRVHPHQGVGFTVQVVADKPLTDAAITNTASGIYKDKNPANNVLTRTITVSAATP</sequence>
<evidence type="ECO:0000256" key="3">
    <source>
        <dbReference type="ARBA" id="ARBA00022729"/>
    </source>
</evidence>
<dbReference type="Pfam" id="PF17210">
    <property type="entry name" value="SdrD_B"/>
    <property type="match status" value="1"/>
</dbReference>
<feature type="domain" description="SD-repeat containing protein B" evidence="5">
    <location>
        <begin position="61"/>
        <end position="162"/>
    </location>
</feature>
<name>A0A5B2XP95_9PSEU</name>
<dbReference type="GO" id="GO:0005975">
    <property type="term" value="P:carbohydrate metabolic process"/>
    <property type="evidence" value="ECO:0007669"/>
    <property type="project" value="UniProtKB-ARBA"/>
</dbReference>
<evidence type="ECO:0000256" key="4">
    <source>
        <dbReference type="SAM" id="Phobius"/>
    </source>
</evidence>
<dbReference type="EMBL" id="VUOB01000005">
    <property type="protein sequence ID" value="KAA2265738.1"/>
    <property type="molecule type" value="Genomic_DNA"/>
</dbReference>